<gene>
    <name evidence="1" type="ORF">ACFQIC_11885</name>
</gene>
<name>A0ABW2EMU8_9BACI</name>
<organism evidence="1 2">
    <name type="scientific">Halobacillus seohaensis</name>
    <dbReference type="NCBI Taxonomy" id="447421"/>
    <lineage>
        <taxon>Bacteria</taxon>
        <taxon>Bacillati</taxon>
        <taxon>Bacillota</taxon>
        <taxon>Bacilli</taxon>
        <taxon>Bacillales</taxon>
        <taxon>Bacillaceae</taxon>
        <taxon>Halobacillus</taxon>
    </lineage>
</organism>
<dbReference type="EMBL" id="JBHSZV010000029">
    <property type="protein sequence ID" value="MFC7062557.1"/>
    <property type="molecule type" value="Genomic_DNA"/>
</dbReference>
<evidence type="ECO:0000313" key="1">
    <source>
        <dbReference type="EMBL" id="MFC7062557.1"/>
    </source>
</evidence>
<comment type="caution">
    <text evidence="1">The sequence shown here is derived from an EMBL/GenBank/DDBJ whole genome shotgun (WGS) entry which is preliminary data.</text>
</comment>
<evidence type="ECO:0000313" key="2">
    <source>
        <dbReference type="Proteomes" id="UP001596410"/>
    </source>
</evidence>
<dbReference type="Proteomes" id="UP001596410">
    <property type="component" value="Unassembled WGS sequence"/>
</dbReference>
<reference evidence="2" key="1">
    <citation type="journal article" date="2019" name="Int. J. Syst. Evol. Microbiol.">
        <title>The Global Catalogue of Microorganisms (GCM) 10K type strain sequencing project: providing services to taxonomists for standard genome sequencing and annotation.</title>
        <authorList>
            <consortium name="The Broad Institute Genomics Platform"/>
            <consortium name="The Broad Institute Genome Sequencing Center for Infectious Disease"/>
            <person name="Wu L."/>
            <person name="Ma J."/>
        </authorList>
    </citation>
    <scope>NUCLEOTIDE SEQUENCE [LARGE SCALE GENOMIC DNA]</scope>
    <source>
        <strain evidence="2">CGMCC 4.1621</strain>
    </source>
</reference>
<dbReference type="RefSeq" id="WP_204712090.1">
    <property type="nucleotide sequence ID" value="NZ_JBHSZV010000029.1"/>
</dbReference>
<protein>
    <submittedName>
        <fullName evidence="1">Uncharacterized protein</fullName>
    </submittedName>
</protein>
<sequence>MKWGPYLLFTGILMEGMEKFVGDLQLSDDQEFVICDYLRGHPNLVHLLKERVEEAVKTERFLVSNETVQ</sequence>
<proteinExistence type="predicted"/>
<keyword evidence="2" id="KW-1185">Reference proteome</keyword>
<accession>A0ABW2EMU8</accession>